<evidence type="ECO:0000256" key="4">
    <source>
        <dbReference type="ARBA" id="ARBA00007837"/>
    </source>
</evidence>
<dbReference type="SUPFAM" id="SSF56059">
    <property type="entry name" value="Glutathione synthetase ATP-binding domain-like"/>
    <property type="match status" value="1"/>
</dbReference>
<dbReference type="InterPro" id="IPR000121">
    <property type="entry name" value="PEP_util_C"/>
</dbReference>
<dbReference type="PRINTS" id="PR01736">
    <property type="entry name" value="PHPHTRNFRASE"/>
</dbReference>
<feature type="domain" description="PEP-utilising enzyme mobile" evidence="16">
    <location>
        <begin position="384"/>
        <end position="454"/>
    </location>
</feature>
<dbReference type="NCBIfam" id="NF005057">
    <property type="entry name" value="PRK06464.1"/>
    <property type="match status" value="1"/>
</dbReference>
<dbReference type="NCBIfam" id="TIGR01418">
    <property type="entry name" value="PEP_synth"/>
    <property type="match status" value="1"/>
</dbReference>
<name>A0A3S0JYN1_9GAMM</name>
<feature type="domain" description="Pyruvate phosphate dikinase AMP/ATP-binding" evidence="17">
    <location>
        <begin position="17"/>
        <end position="343"/>
    </location>
</feature>
<organism evidence="19 20">
    <name type="scientific">Halomonas nitroreducens</name>
    <dbReference type="NCBI Taxonomy" id="447425"/>
    <lineage>
        <taxon>Bacteria</taxon>
        <taxon>Pseudomonadati</taxon>
        <taxon>Pseudomonadota</taxon>
        <taxon>Gammaproteobacteria</taxon>
        <taxon>Oceanospirillales</taxon>
        <taxon>Halomonadaceae</taxon>
        <taxon>Halomonas</taxon>
    </lineage>
</organism>
<dbReference type="GO" id="GO:0046872">
    <property type="term" value="F:metal ion binding"/>
    <property type="evidence" value="ECO:0007669"/>
    <property type="project" value="UniProtKB-KW"/>
</dbReference>
<dbReference type="InterPro" id="IPR018274">
    <property type="entry name" value="PEP_util_AS"/>
</dbReference>
<evidence type="ECO:0000256" key="2">
    <source>
        <dbReference type="ARBA" id="ARBA00002988"/>
    </source>
</evidence>
<evidence type="ECO:0000256" key="13">
    <source>
        <dbReference type="ARBA" id="ARBA00033470"/>
    </source>
</evidence>
<dbReference type="PANTHER" id="PTHR43030">
    <property type="entry name" value="PHOSPHOENOLPYRUVATE SYNTHASE"/>
    <property type="match status" value="1"/>
</dbReference>
<sequence>MDNYILWFDQLGMDDVERVGGKNASLGEMISNLAGAGVTVPGGFATTADAYREFLSHEGLNDRINQALATLDVDDVAELSRVGAQIRQWVIDTPLPPAFEQALRDSYEELLARHPNLKVAVRSSATAEDLPDASFAGQQETFLNIEGFDNIKRAVHEVFASLFNDRAISYRVHRGYAHENVALSAGVQKMVRSETGASGVMFTLDTESGYRDAVFVTASWGLGETVVQGAVNPDEFYVHKPTLAADRPAVLRRNLGSKLIKMVYTDDASAGKSVETVDVPLADRSRFCVDDQQVMALARQAVIIEEHYGRPMDIEWALDGDDGSLYIVQARPETVVSQQEGGKLERFQLKEKGRTLVSGRAIGQRIGRGAVKIVETPDDMDKVNAGDVLVTDMTDPDWEPIMKRASAIVTNRGGRTCHAAIIARELGIPAVVGCGDATEVLDDGRDVTVSCAEGDTGHVYDGLLEFDRNVTSVDAMPEIPFKIMMNVGNPDRAFGFAGLPNAGVGLARLEFIINRMIGVHPKALLEYDTLPADLQQTIDLRTAGYSDPVSFYVDKLVEGISTLAASFYPQRVIVRLSDFKSNEYENLIGGKLYEPGEENPMLGFRGASRYISDAFRPCFELECRALKRVRDEMGLNNVEIMVPFVRTTEEAREVVDLLAANGLERGHDGLKVIMMCELPANALLADEFLEYFDGFSIGSNDLTQLTLGLDRDSGIVAHLFEERNPAVKKLLSMAIQACKAQGKYVGICGQGPSDHPDLAKWLMEQGIDSVSLNPDAVLETWFMLAGEKLG</sequence>
<evidence type="ECO:0000256" key="7">
    <source>
        <dbReference type="ARBA" id="ARBA00022679"/>
    </source>
</evidence>
<comment type="function">
    <text evidence="2 15">Catalyzes the phosphorylation of pyruvate to phosphoenolpyruvate.</text>
</comment>
<evidence type="ECO:0000256" key="5">
    <source>
        <dbReference type="ARBA" id="ARBA00011996"/>
    </source>
</evidence>
<dbReference type="FunFam" id="3.30.470.20:FF:000017">
    <property type="entry name" value="Phosphoenolpyruvate synthase"/>
    <property type="match status" value="1"/>
</dbReference>
<feature type="domain" description="PEP-utilising enzyme C-terminal" evidence="18">
    <location>
        <begin position="480"/>
        <end position="780"/>
    </location>
</feature>
<keyword evidence="8 15" id="KW-0479">Metal-binding</keyword>
<dbReference type="Proteomes" id="UP000267400">
    <property type="component" value="Unassembled WGS sequence"/>
</dbReference>
<keyword evidence="12 15" id="KW-0460">Magnesium</keyword>
<dbReference type="InterPro" id="IPR006319">
    <property type="entry name" value="PEP_synth"/>
</dbReference>
<comment type="caution">
    <text evidence="19">The sequence shown here is derived from an EMBL/GenBank/DDBJ whole genome shotgun (WGS) entry which is preliminary data.</text>
</comment>
<evidence type="ECO:0000256" key="11">
    <source>
        <dbReference type="ARBA" id="ARBA00022840"/>
    </source>
</evidence>
<dbReference type="UniPathway" id="UPA00138"/>
<dbReference type="PROSITE" id="PS00370">
    <property type="entry name" value="PEP_ENZYMES_PHOS_SITE"/>
    <property type="match status" value="1"/>
</dbReference>
<dbReference type="EMBL" id="RXNS01000002">
    <property type="protein sequence ID" value="RTR06381.1"/>
    <property type="molecule type" value="Genomic_DNA"/>
</dbReference>
<dbReference type="RefSeq" id="WP_126480742.1">
    <property type="nucleotide sequence ID" value="NZ_RXNS01000002.1"/>
</dbReference>
<dbReference type="EC" id="2.7.9.2" evidence="5 15"/>
<dbReference type="PROSITE" id="PS00742">
    <property type="entry name" value="PEP_ENZYMES_2"/>
    <property type="match status" value="1"/>
</dbReference>
<evidence type="ECO:0000256" key="9">
    <source>
        <dbReference type="ARBA" id="ARBA00022741"/>
    </source>
</evidence>
<dbReference type="GO" id="GO:0006094">
    <property type="term" value="P:gluconeogenesis"/>
    <property type="evidence" value="ECO:0007669"/>
    <property type="project" value="UniProtKB-UniPathway"/>
</dbReference>
<comment type="similarity">
    <text evidence="4 15">Belongs to the PEP-utilizing enzyme family.</text>
</comment>
<evidence type="ECO:0000256" key="3">
    <source>
        <dbReference type="ARBA" id="ARBA00004742"/>
    </source>
</evidence>
<keyword evidence="10 15" id="KW-0418">Kinase</keyword>
<evidence type="ECO:0000313" key="19">
    <source>
        <dbReference type="EMBL" id="RTR06381.1"/>
    </source>
</evidence>
<evidence type="ECO:0000256" key="8">
    <source>
        <dbReference type="ARBA" id="ARBA00022723"/>
    </source>
</evidence>
<keyword evidence="19" id="KW-0670">Pyruvate</keyword>
<dbReference type="FunFam" id="3.20.20.60:FF:000010">
    <property type="entry name" value="Phosphoenolpyruvate synthase"/>
    <property type="match status" value="1"/>
</dbReference>
<dbReference type="PANTHER" id="PTHR43030:SF1">
    <property type="entry name" value="PHOSPHOENOLPYRUVATE SYNTHASE"/>
    <property type="match status" value="1"/>
</dbReference>
<dbReference type="Pfam" id="PF01326">
    <property type="entry name" value="PPDK_N"/>
    <property type="match status" value="1"/>
</dbReference>
<evidence type="ECO:0000256" key="6">
    <source>
        <dbReference type="ARBA" id="ARBA00021623"/>
    </source>
</evidence>
<dbReference type="GO" id="GO:0005524">
    <property type="term" value="F:ATP binding"/>
    <property type="evidence" value="ECO:0007669"/>
    <property type="project" value="UniProtKB-KW"/>
</dbReference>
<keyword evidence="9 15" id="KW-0547">Nucleotide-binding</keyword>
<evidence type="ECO:0000313" key="20">
    <source>
        <dbReference type="Proteomes" id="UP000267400"/>
    </source>
</evidence>
<dbReference type="InterPro" id="IPR008279">
    <property type="entry name" value="PEP-util_enz_mobile_dom"/>
</dbReference>
<dbReference type="Gene3D" id="3.30.1490.20">
    <property type="entry name" value="ATP-grasp fold, A domain"/>
    <property type="match status" value="1"/>
</dbReference>
<reference evidence="19 20" key="1">
    <citation type="submission" date="2018-12" db="EMBL/GenBank/DDBJ databases">
        <authorList>
            <person name="Yu L."/>
        </authorList>
    </citation>
    <scope>NUCLEOTIDE SEQUENCE [LARGE SCALE GENOMIC DNA]</scope>
    <source>
        <strain evidence="19 20">11S</strain>
    </source>
</reference>
<accession>A0A3S0JYN1</accession>
<evidence type="ECO:0000259" key="18">
    <source>
        <dbReference type="Pfam" id="PF02896"/>
    </source>
</evidence>
<dbReference type="AlphaFoldDB" id="A0A3S0JYN1"/>
<dbReference type="Gene3D" id="3.20.20.60">
    <property type="entry name" value="Phosphoenolpyruvate-binding domains"/>
    <property type="match status" value="1"/>
</dbReference>
<comment type="catalytic activity">
    <reaction evidence="14 15">
        <text>pyruvate + ATP + H2O = phosphoenolpyruvate + AMP + phosphate + 2 H(+)</text>
        <dbReference type="Rhea" id="RHEA:11364"/>
        <dbReference type="ChEBI" id="CHEBI:15361"/>
        <dbReference type="ChEBI" id="CHEBI:15377"/>
        <dbReference type="ChEBI" id="CHEBI:15378"/>
        <dbReference type="ChEBI" id="CHEBI:30616"/>
        <dbReference type="ChEBI" id="CHEBI:43474"/>
        <dbReference type="ChEBI" id="CHEBI:58702"/>
        <dbReference type="ChEBI" id="CHEBI:456215"/>
        <dbReference type="EC" id="2.7.9.2"/>
    </reaction>
</comment>
<dbReference type="Pfam" id="PF00391">
    <property type="entry name" value="PEP-utilizers"/>
    <property type="match status" value="1"/>
</dbReference>
<protein>
    <recommendedName>
        <fullName evidence="6 15">Phosphoenolpyruvate synthase</fullName>
        <shortName evidence="15">PEP synthase</shortName>
        <ecNumber evidence="5 15">2.7.9.2</ecNumber>
    </recommendedName>
    <alternativeName>
        <fullName evidence="13 15">Pyruvate, water dikinase</fullName>
    </alternativeName>
</protein>
<dbReference type="Pfam" id="PF02896">
    <property type="entry name" value="PEP-utilizers_C"/>
    <property type="match status" value="1"/>
</dbReference>
<evidence type="ECO:0000259" key="16">
    <source>
        <dbReference type="Pfam" id="PF00391"/>
    </source>
</evidence>
<dbReference type="InterPro" id="IPR013815">
    <property type="entry name" value="ATP_grasp_subdomain_1"/>
</dbReference>
<dbReference type="SUPFAM" id="SSF51621">
    <property type="entry name" value="Phosphoenolpyruvate/pyruvate domain"/>
    <property type="match status" value="1"/>
</dbReference>
<dbReference type="PIRSF" id="PIRSF000854">
    <property type="entry name" value="PEP_synthase"/>
    <property type="match status" value="1"/>
</dbReference>
<dbReference type="InterPro" id="IPR015813">
    <property type="entry name" value="Pyrv/PenolPyrv_kinase-like_dom"/>
</dbReference>
<dbReference type="Gene3D" id="3.30.470.20">
    <property type="entry name" value="ATP-grasp fold, B domain"/>
    <property type="match status" value="1"/>
</dbReference>
<keyword evidence="11 15" id="KW-0067">ATP-binding</keyword>
<gene>
    <name evidence="19" type="ORF">EKG36_02595</name>
</gene>
<dbReference type="OrthoDB" id="9765468at2"/>
<dbReference type="InterPro" id="IPR040442">
    <property type="entry name" value="Pyrv_kinase-like_dom_sf"/>
</dbReference>
<dbReference type="GO" id="GO:0008986">
    <property type="term" value="F:pyruvate, water dikinase activity"/>
    <property type="evidence" value="ECO:0007669"/>
    <property type="project" value="UniProtKB-EC"/>
</dbReference>
<keyword evidence="7 15" id="KW-0808">Transferase</keyword>
<evidence type="ECO:0000256" key="1">
    <source>
        <dbReference type="ARBA" id="ARBA00001946"/>
    </source>
</evidence>
<proteinExistence type="inferred from homology"/>
<dbReference type="FunFam" id="3.30.1490.20:FF:000010">
    <property type="entry name" value="Phosphoenolpyruvate synthase"/>
    <property type="match status" value="1"/>
</dbReference>
<evidence type="ECO:0000259" key="17">
    <source>
        <dbReference type="Pfam" id="PF01326"/>
    </source>
</evidence>
<evidence type="ECO:0000256" key="14">
    <source>
        <dbReference type="ARBA" id="ARBA00047700"/>
    </source>
</evidence>
<comment type="cofactor">
    <cofactor evidence="1 15">
        <name>Mg(2+)</name>
        <dbReference type="ChEBI" id="CHEBI:18420"/>
    </cofactor>
</comment>
<dbReference type="InterPro" id="IPR023151">
    <property type="entry name" value="PEP_util_CS"/>
</dbReference>
<evidence type="ECO:0000256" key="15">
    <source>
        <dbReference type="PIRNR" id="PIRNR000854"/>
    </source>
</evidence>
<dbReference type="InterPro" id="IPR036637">
    <property type="entry name" value="Phosphohistidine_dom_sf"/>
</dbReference>
<dbReference type="Gene3D" id="3.50.30.10">
    <property type="entry name" value="Phosphohistidine domain"/>
    <property type="match status" value="1"/>
</dbReference>
<comment type="pathway">
    <text evidence="3 15">Carbohydrate biosynthesis; gluconeogenesis.</text>
</comment>
<dbReference type="FunFam" id="3.50.30.10:FF:000002">
    <property type="entry name" value="Phosphoenolpyruvate synthase"/>
    <property type="match status" value="1"/>
</dbReference>
<evidence type="ECO:0000256" key="10">
    <source>
        <dbReference type="ARBA" id="ARBA00022777"/>
    </source>
</evidence>
<dbReference type="SUPFAM" id="SSF52009">
    <property type="entry name" value="Phosphohistidine domain"/>
    <property type="match status" value="1"/>
</dbReference>
<dbReference type="InterPro" id="IPR002192">
    <property type="entry name" value="PPDK_AMP/ATP-bd"/>
</dbReference>
<keyword evidence="20" id="KW-1185">Reference proteome</keyword>
<evidence type="ECO:0000256" key="12">
    <source>
        <dbReference type="ARBA" id="ARBA00022842"/>
    </source>
</evidence>